<gene>
    <name evidence="4" type="ORF">EVA_03806</name>
</gene>
<evidence type="ECO:0000256" key="2">
    <source>
        <dbReference type="ARBA" id="ARBA00023152"/>
    </source>
</evidence>
<dbReference type="PROSITE" id="PS51463">
    <property type="entry name" value="P_GLUCOSE_ISOMERASE_3"/>
    <property type="match status" value="1"/>
</dbReference>
<dbReference type="InterPro" id="IPR001672">
    <property type="entry name" value="G6P_Isomerase"/>
</dbReference>
<keyword evidence="1" id="KW-0312">Gluconeogenesis</keyword>
<feature type="non-terminal residue" evidence="4">
    <location>
        <position position="114"/>
    </location>
</feature>
<dbReference type="PANTHER" id="PTHR11469:SF1">
    <property type="entry name" value="GLUCOSE-6-PHOSPHATE ISOMERASE"/>
    <property type="match status" value="1"/>
</dbReference>
<dbReference type="AlphaFoldDB" id="J9D5W6"/>
<keyword evidence="3 4" id="KW-0413">Isomerase</keyword>
<accession>J9D5W6</accession>
<dbReference type="GO" id="GO:0097367">
    <property type="term" value="F:carbohydrate derivative binding"/>
    <property type="evidence" value="ECO:0007669"/>
    <property type="project" value="InterPro"/>
</dbReference>
<sequence>MDRHTATAPIEKNLPAQLALLAYWNARTLRVASHCMLPYDERLRALVPWLQQLEMESLGKNHDPQGNILKEPTGMGIWGSNGNEGQHSFYQWLREGTNNTSIDILWSEMPGHRY</sequence>
<dbReference type="EMBL" id="AMCI01000710">
    <property type="protein sequence ID" value="EJX08081.1"/>
    <property type="molecule type" value="Genomic_DNA"/>
</dbReference>
<evidence type="ECO:0000256" key="1">
    <source>
        <dbReference type="ARBA" id="ARBA00022432"/>
    </source>
</evidence>
<name>J9D5W6_9ZZZZ</name>
<protein>
    <submittedName>
        <fullName evidence="4">Glucose-6-phosphate isomerase</fullName>
    </submittedName>
</protein>
<proteinExistence type="predicted"/>
<dbReference type="Pfam" id="PF00342">
    <property type="entry name" value="PGI"/>
    <property type="match status" value="1"/>
</dbReference>
<evidence type="ECO:0000313" key="4">
    <source>
        <dbReference type="EMBL" id="EJX08081.1"/>
    </source>
</evidence>
<dbReference type="CDD" id="cd05016">
    <property type="entry name" value="SIS_PGI_2"/>
    <property type="match status" value="1"/>
</dbReference>
<evidence type="ECO:0000256" key="3">
    <source>
        <dbReference type="ARBA" id="ARBA00023235"/>
    </source>
</evidence>
<comment type="caution">
    <text evidence="4">The sequence shown here is derived from an EMBL/GenBank/DDBJ whole genome shotgun (WGS) entry which is preliminary data.</text>
</comment>
<dbReference type="InterPro" id="IPR035482">
    <property type="entry name" value="SIS_PGI_2"/>
</dbReference>
<organism evidence="4">
    <name type="scientific">gut metagenome</name>
    <dbReference type="NCBI Taxonomy" id="749906"/>
    <lineage>
        <taxon>unclassified sequences</taxon>
        <taxon>metagenomes</taxon>
        <taxon>organismal metagenomes</taxon>
    </lineage>
</organism>
<dbReference type="GO" id="GO:0005829">
    <property type="term" value="C:cytosol"/>
    <property type="evidence" value="ECO:0007669"/>
    <property type="project" value="TreeGrafter"/>
</dbReference>
<dbReference type="GO" id="GO:0006094">
    <property type="term" value="P:gluconeogenesis"/>
    <property type="evidence" value="ECO:0007669"/>
    <property type="project" value="UniProtKB-KW"/>
</dbReference>
<dbReference type="PANTHER" id="PTHR11469">
    <property type="entry name" value="GLUCOSE-6-PHOSPHATE ISOMERASE"/>
    <property type="match status" value="1"/>
</dbReference>
<dbReference type="SUPFAM" id="SSF53697">
    <property type="entry name" value="SIS domain"/>
    <property type="match status" value="1"/>
</dbReference>
<dbReference type="GO" id="GO:0048029">
    <property type="term" value="F:monosaccharide binding"/>
    <property type="evidence" value="ECO:0007669"/>
    <property type="project" value="TreeGrafter"/>
</dbReference>
<dbReference type="GO" id="GO:0004347">
    <property type="term" value="F:glucose-6-phosphate isomerase activity"/>
    <property type="evidence" value="ECO:0007669"/>
    <property type="project" value="InterPro"/>
</dbReference>
<dbReference type="GO" id="GO:0051156">
    <property type="term" value="P:glucose 6-phosphate metabolic process"/>
    <property type="evidence" value="ECO:0007669"/>
    <property type="project" value="TreeGrafter"/>
</dbReference>
<keyword evidence="2" id="KW-0324">Glycolysis</keyword>
<reference evidence="4" key="1">
    <citation type="journal article" date="2012" name="PLoS ONE">
        <title>Gene sets for utilization of primary and secondary nutrition supplies in the distal gut of endangered iberian lynx.</title>
        <authorList>
            <person name="Alcaide M."/>
            <person name="Messina E."/>
            <person name="Richter M."/>
            <person name="Bargiela R."/>
            <person name="Peplies J."/>
            <person name="Huws S.A."/>
            <person name="Newbold C.J."/>
            <person name="Golyshin P.N."/>
            <person name="Simon M.A."/>
            <person name="Lopez G."/>
            <person name="Yakimov M.M."/>
            <person name="Ferrer M."/>
        </authorList>
    </citation>
    <scope>NUCLEOTIDE SEQUENCE</scope>
</reference>
<dbReference type="Gene3D" id="3.40.50.10490">
    <property type="entry name" value="Glucose-6-phosphate isomerase like protein, domain 1"/>
    <property type="match status" value="1"/>
</dbReference>
<dbReference type="GO" id="GO:0006096">
    <property type="term" value="P:glycolytic process"/>
    <property type="evidence" value="ECO:0007669"/>
    <property type="project" value="UniProtKB-KW"/>
</dbReference>
<dbReference type="InterPro" id="IPR046348">
    <property type="entry name" value="SIS_dom_sf"/>
</dbReference>